<sequence>MDDDQKQKIRLLKMENLKDLGRGLILEASFRPNRVSNPTQIASFESSPNSFVHREGSDSCFGEKLVGRHSPTSVLVVVMRFVVIAISPTALSVFVAENL</sequence>
<protein>
    <submittedName>
        <fullName evidence="2">Uncharacterized protein</fullName>
    </submittedName>
</protein>
<dbReference type="AlphaFoldDB" id="A0A371ERX9"/>
<proteinExistence type="predicted"/>
<feature type="non-terminal residue" evidence="2">
    <location>
        <position position="1"/>
    </location>
</feature>
<keyword evidence="3" id="KW-1185">Reference proteome</keyword>
<organism evidence="2 3">
    <name type="scientific">Mucuna pruriens</name>
    <name type="common">Velvet bean</name>
    <name type="synonym">Dolichos pruriens</name>
    <dbReference type="NCBI Taxonomy" id="157652"/>
    <lineage>
        <taxon>Eukaryota</taxon>
        <taxon>Viridiplantae</taxon>
        <taxon>Streptophyta</taxon>
        <taxon>Embryophyta</taxon>
        <taxon>Tracheophyta</taxon>
        <taxon>Spermatophyta</taxon>
        <taxon>Magnoliopsida</taxon>
        <taxon>eudicotyledons</taxon>
        <taxon>Gunneridae</taxon>
        <taxon>Pentapetalae</taxon>
        <taxon>rosids</taxon>
        <taxon>fabids</taxon>
        <taxon>Fabales</taxon>
        <taxon>Fabaceae</taxon>
        <taxon>Papilionoideae</taxon>
        <taxon>50 kb inversion clade</taxon>
        <taxon>NPAAA clade</taxon>
        <taxon>indigoferoid/millettioid clade</taxon>
        <taxon>Phaseoleae</taxon>
        <taxon>Mucuna</taxon>
    </lineage>
</organism>
<name>A0A371ERX9_MUCPR</name>
<keyword evidence="1" id="KW-0472">Membrane</keyword>
<keyword evidence="1" id="KW-1133">Transmembrane helix</keyword>
<dbReference type="Proteomes" id="UP000257109">
    <property type="component" value="Unassembled WGS sequence"/>
</dbReference>
<feature type="transmembrane region" description="Helical" evidence="1">
    <location>
        <begin position="74"/>
        <end position="96"/>
    </location>
</feature>
<keyword evidence="1" id="KW-0812">Transmembrane</keyword>
<evidence type="ECO:0000256" key="1">
    <source>
        <dbReference type="SAM" id="Phobius"/>
    </source>
</evidence>
<accession>A0A371ERX9</accession>
<dbReference type="EMBL" id="QJKJ01012373">
    <property type="protein sequence ID" value="RDX68820.1"/>
    <property type="molecule type" value="Genomic_DNA"/>
</dbReference>
<evidence type="ECO:0000313" key="3">
    <source>
        <dbReference type="Proteomes" id="UP000257109"/>
    </source>
</evidence>
<gene>
    <name evidence="2" type="ORF">CR513_52148</name>
</gene>
<comment type="caution">
    <text evidence="2">The sequence shown here is derived from an EMBL/GenBank/DDBJ whole genome shotgun (WGS) entry which is preliminary data.</text>
</comment>
<reference evidence="2" key="1">
    <citation type="submission" date="2018-05" db="EMBL/GenBank/DDBJ databases">
        <title>Draft genome of Mucuna pruriens seed.</title>
        <authorList>
            <person name="Nnadi N.E."/>
            <person name="Vos R."/>
            <person name="Hasami M.H."/>
            <person name="Devisetty U.K."/>
            <person name="Aguiy J.C."/>
        </authorList>
    </citation>
    <scope>NUCLEOTIDE SEQUENCE [LARGE SCALE GENOMIC DNA]</scope>
    <source>
        <strain evidence="2">JCA_2017</strain>
    </source>
</reference>
<evidence type="ECO:0000313" key="2">
    <source>
        <dbReference type="EMBL" id="RDX68820.1"/>
    </source>
</evidence>